<comment type="pathway">
    <text evidence="2">Cofactor biosynthesis; thiamine diphosphate biosynthesis.</text>
</comment>
<dbReference type="PANTHER" id="PTHR31528">
    <property type="entry name" value="4-AMINO-5-HYDROXYMETHYL-2-METHYLPYRIMIDINE PHOSPHATE SYNTHASE THI11-RELATED"/>
    <property type="match status" value="1"/>
</dbReference>
<keyword evidence="8" id="KW-0784">Thiamine biosynthesis</keyword>
<sequence>MLSTAAAVAAEKVTVQLKWQHQFQFAGFYAAQDQGYYRDAGLEVTLAEAQPGGDPLQNVLQGRAQYGVGNSSLLLARGIGQPVVVLASIFQHSAANLLRRLDASGKPRPWTGSRVMLAPNNEELIVFLQRLGARTDSLYQIRHSFNYDDLSEGRVDAMSVYLTEAPYVLDRLNVRYELLSPRQYGLDFYGDVLYTTESELREHPARAQALREATLRGWQYAMAHPAEIADLIRARYPDRHSREHLMFEAQRMAPLLEQPLIELGYSNPGRWRAIAQAYQQHGMLPAGFSIDGFLYQPPPWPACPEDRRYSGRCA</sequence>
<dbReference type="GO" id="GO:0009228">
    <property type="term" value="P:thiamine biosynthetic process"/>
    <property type="evidence" value="ECO:0007669"/>
    <property type="project" value="UniProtKB-KW"/>
</dbReference>
<proteinExistence type="inferred from homology"/>
<organism evidence="13 14">
    <name type="scientific">Duganella callida</name>
    <dbReference type="NCBI Taxonomy" id="2561932"/>
    <lineage>
        <taxon>Bacteria</taxon>
        <taxon>Pseudomonadati</taxon>
        <taxon>Pseudomonadota</taxon>
        <taxon>Betaproteobacteria</taxon>
        <taxon>Burkholderiales</taxon>
        <taxon>Oxalobacteraceae</taxon>
        <taxon>Telluria group</taxon>
        <taxon>Duganella</taxon>
    </lineage>
</organism>
<comment type="subunit">
    <text evidence="4">Homodimer.</text>
</comment>
<evidence type="ECO:0000256" key="11">
    <source>
        <dbReference type="ARBA" id="ARBA00048179"/>
    </source>
</evidence>
<evidence type="ECO:0000256" key="5">
    <source>
        <dbReference type="ARBA" id="ARBA00022679"/>
    </source>
</evidence>
<evidence type="ECO:0000259" key="12">
    <source>
        <dbReference type="Pfam" id="PF09084"/>
    </source>
</evidence>
<dbReference type="PANTHER" id="PTHR31528:SF1">
    <property type="entry name" value="4-AMINO-5-HYDROXYMETHYL-2-METHYLPYRIMIDINE PHOSPHATE SYNTHASE THI11-RELATED"/>
    <property type="match status" value="1"/>
</dbReference>
<evidence type="ECO:0000256" key="8">
    <source>
        <dbReference type="ARBA" id="ARBA00022977"/>
    </source>
</evidence>
<evidence type="ECO:0000256" key="2">
    <source>
        <dbReference type="ARBA" id="ARBA00004948"/>
    </source>
</evidence>
<dbReference type="RefSeq" id="WP_167761315.1">
    <property type="nucleotide sequence ID" value="NZ_SPVG01000108.1"/>
</dbReference>
<evidence type="ECO:0000256" key="10">
    <source>
        <dbReference type="ARBA" id="ARBA00033171"/>
    </source>
</evidence>
<comment type="function">
    <text evidence="1">Responsible for the formation of the pyrimidine heterocycle in the thiamine biosynthesis pathway. Catalyzes the formation of hydroxymethylpyrimidine phosphate (HMP-P) from histidine and pyridoxal phosphate (PLP). The protein uses PLP and the active site histidine to form HMP-P, generating an inactive enzyme. The enzyme can only undergo a single turnover, which suggests it is a suicide enzyme.</text>
</comment>
<comment type="similarity">
    <text evidence="3">Belongs to the NMT1/THI5 family.</text>
</comment>
<evidence type="ECO:0000256" key="7">
    <source>
        <dbReference type="ARBA" id="ARBA00022898"/>
    </source>
</evidence>
<name>A0A4Y9SGL5_9BURK</name>
<dbReference type="SUPFAM" id="SSF53850">
    <property type="entry name" value="Periplasmic binding protein-like II"/>
    <property type="match status" value="1"/>
</dbReference>
<dbReference type="Pfam" id="PF09084">
    <property type="entry name" value="NMT1"/>
    <property type="match status" value="1"/>
</dbReference>
<gene>
    <name evidence="13" type="ORF">E4L98_11370</name>
</gene>
<dbReference type="GO" id="GO:0046872">
    <property type="term" value="F:metal ion binding"/>
    <property type="evidence" value="ECO:0007669"/>
    <property type="project" value="UniProtKB-KW"/>
</dbReference>
<keyword evidence="6" id="KW-0479">Metal-binding</keyword>
<dbReference type="AlphaFoldDB" id="A0A4Y9SGL5"/>
<dbReference type="GO" id="GO:0016301">
    <property type="term" value="F:kinase activity"/>
    <property type="evidence" value="ECO:0007669"/>
    <property type="project" value="UniProtKB-KW"/>
</dbReference>
<accession>A0A4Y9SGL5</accession>
<evidence type="ECO:0000256" key="1">
    <source>
        <dbReference type="ARBA" id="ARBA00003469"/>
    </source>
</evidence>
<evidence type="ECO:0000313" key="13">
    <source>
        <dbReference type="EMBL" id="TFW23291.1"/>
    </source>
</evidence>
<keyword evidence="14" id="KW-1185">Reference proteome</keyword>
<feature type="domain" description="SsuA/THI5-like" evidence="12">
    <location>
        <begin position="22"/>
        <end position="227"/>
    </location>
</feature>
<dbReference type="InterPro" id="IPR015168">
    <property type="entry name" value="SsuA/THI5"/>
</dbReference>
<dbReference type="InterPro" id="IPR027939">
    <property type="entry name" value="NMT1/THI5"/>
</dbReference>
<keyword evidence="13" id="KW-0418">Kinase</keyword>
<dbReference type="Gene3D" id="3.40.190.10">
    <property type="entry name" value="Periplasmic binding protein-like II"/>
    <property type="match status" value="2"/>
</dbReference>
<keyword evidence="9" id="KW-0408">Iron</keyword>
<reference evidence="13 14" key="1">
    <citation type="submission" date="2019-03" db="EMBL/GenBank/DDBJ databases">
        <title>Draft Genome Sequence of Duganella callidus sp. nov., a Novel Duganella Species Isolated from Cultivated Soil.</title>
        <authorList>
            <person name="Raths R."/>
            <person name="Peta V."/>
            <person name="Bucking H."/>
        </authorList>
    </citation>
    <scope>NUCLEOTIDE SEQUENCE [LARGE SCALE GENOMIC DNA]</scope>
    <source>
        <strain evidence="13 14">DN04</strain>
    </source>
</reference>
<keyword evidence="5" id="KW-0808">Transferase</keyword>
<evidence type="ECO:0000256" key="9">
    <source>
        <dbReference type="ARBA" id="ARBA00023004"/>
    </source>
</evidence>
<keyword evidence="7" id="KW-0663">Pyridoxal phosphate</keyword>
<protein>
    <recommendedName>
        <fullName evidence="10">Thiamine pyrimidine synthase</fullName>
    </recommendedName>
</protein>
<comment type="caution">
    <text evidence="13">The sequence shown here is derived from an EMBL/GenBank/DDBJ whole genome shotgun (WGS) entry which is preliminary data.</text>
</comment>
<evidence type="ECO:0000256" key="6">
    <source>
        <dbReference type="ARBA" id="ARBA00022723"/>
    </source>
</evidence>
<comment type="catalytic activity">
    <reaction evidence="11">
        <text>N(6)-(pyridoxal phosphate)-L-lysyl-[4-amino-5-hydroxymethyl-2-methylpyrimidine phosphate synthase] + L-histidyl-[4-amino-5-hydroxymethyl-2-methylpyrimidine phosphate synthase] + 2 Fe(3+) + 4 H2O = L-lysyl-[4-amino-5-hydroxymethyl-2-methylpyrimidine phosphate synthase] + (2S)-2-amino-5-hydroxy-4-oxopentanoyl-[4-amino-5-hydroxymethyl-2-methylpyrimidine phosphate synthase] + 4-amino-2-methyl-5-(phosphooxymethyl)pyrimidine + 3-oxopropanoate + 2 Fe(2+) + 2 H(+)</text>
        <dbReference type="Rhea" id="RHEA:65756"/>
        <dbReference type="Rhea" id="RHEA-COMP:16892"/>
        <dbReference type="Rhea" id="RHEA-COMP:16893"/>
        <dbReference type="Rhea" id="RHEA-COMP:16894"/>
        <dbReference type="Rhea" id="RHEA-COMP:16895"/>
        <dbReference type="ChEBI" id="CHEBI:15377"/>
        <dbReference type="ChEBI" id="CHEBI:15378"/>
        <dbReference type="ChEBI" id="CHEBI:29033"/>
        <dbReference type="ChEBI" id="CHEBI:29034"/>
        <dbReference type="ChEBI" id="CHEBI:29969"/>
        <dbReference type="ChEBI" id="CHEBI:29979"/>
        <dbReference type="ChEBI" id="CHEBI:33190"/>
        <dbReference type="ChEBI" id="CHEBI:58354"/>
        <dbReference type="ChEBI" id="CHEBI:143915"/>
        <dbReference type="ChEBI" id="CHEBI:157692"/>
    </reaction>
    <physiologicalReaction direction="left-to-right" evidence="11">
        <dbReference type="Rhea" id="RHEA:65757"/>
    </physiologicalReaction>
</comment>
<dbReference type="Proteomes" id="UP000297729">
    <property type="component" value="Unassembled WGS sequence"/>
</dbReference>
<evidence type="ECO:0000256" key="3">
    <source>
        <dbReference type="ARBA" id="ARBA00009406"/>
    </source>
</evidence>
<dbReference type="EMBL" id="SPVG01000108">
    <property type="protein sequence ID" value="TFW23291.1"/>
    <property type="molecule type" value="Genomic_DNA"/>
</dbReference>
<evidence type="ECO:0000313" key="14">
    <source>
        <dbReference type="Proteomes" id="UP000297729"/>
    </source>
</evidence>
<evidence type="ECO:0000256" key="4">
    <source>
        <dbReference type="ARBA" id="ARBA00011738"/>
    </source>
</evidence>
<feature type="non-terminal residue" evidence="13">
    <location>
        <position position="314"/>
    </location>
</feature>